<evidence type="ECO:0000313" key="3">
    <source>
        <dbReference type="Proteomes" id="UP001295423"/>
    </source>
</evidence>
<organism evidence="2 3">
    <name type="scientific">Cylindrotheca closterium</name>
    <dbReference type="NCBI Taxonomy" id="2856"/>
    <lineage>
        <taxon>Eukaryota</taxon>
        <taxon>Sar</taxon>
        <taxon>Stramenopiles</taxon>
        <taxon>Ochrophyta</taxon>
        <taxon>Bacillariophyta</taxon>
        <taxon>Bacillariophyceae</taxon>
        <taxon>Bacillariophycidae</taxon>
        <taxon>Bacillariales</taxon>
        <taxon>Bacillariaceae</taxon>
        <taxon>Cylindrotheca</taxon>
    </lineage>
</organism>
<comment type="caution">
    <text evidence="2">The sequence shown here is derived from an EMBL/GenBank/DDBJ whole genome shotgun (WGS) entry which is preliminary data.</text>
</comment>
<dbReference type="EMBL" id="CAKOGP040002123">
    <property type="protein sequence ID" value="CAJ1962816.1"/>
    <property type="molecule type" value="Genomic_DNA"/>
</dbReference>
<reference evidence="2" key="1">
    <citation type="submission" date="2023-08" db="EMBL/GenBank/DDBJ databases">
        <authorList>
            <person name="Audoor S."/>
            <person name="Bilcke G."/>
        </authorList>
    </citation>
    <scope>NUCLEOTIDE SEQUENCE</scope>
</reference>
<keyword evidence="3" id="KW-1185">Reference proteome</keyword>
<sequence>MVQQAEGNLPEDEDQDLKGQVTFKKGTPGGTCRGGERQAAQVQRLRRATAPAIQRERLRQHAAANNLQIGPIAKQHLETFYARAPKGTELAIPTDATTRQAQALDRNQARLQNEDAQALADRNCVYRPVEIELFGGTKAMICMSIVLLGQALSLPNHDCFHQGIYNKYTHPILPDGADMEDVDHHNQD</sequence>
<evidence type="ECO:0000313" key="2">
    <source>
        <dbReference type="EMBL" id="CAJ1962816.1"/>
    </source>
</evidence>
<gene>
    <name evidence="2" type="ORF">CYCCA115_LOCUS19868</name>
</gene>
<evidence type="ECO:0000256" key="1">
    <source>
        <dbReference type="SAM" id="MobiDB-lite"/>
    </source>
</evidence>
<feature type="region of interest" description="Disordered" evidence="1">
    <location>
        <begin position="1"/>
        <end position="38"/>
    </location>
</feature>
<name>A0AAD2JLW3_9STRA</name>
<proteinExistence type="predicted"/>
<protein>
    <submittedName>
        <fullName evidence="2">Uncharacterized protein</fullName>
    </submittedName>
</protein>
<dbReference type="AlphaFoldDB" id="A0AAD2JLW3"/>
<accession>A0AAD2JLW3</accession>
<dbReference type="Proteomes" id="UP001295423">
    <property type="component" value="Unassembled WGS sequence"/>
</dbReference>